<sequence length="119" mass="13316">MAVKLLIALLALASSRKGPLFRGTDDINQLECIVNVLGVKGDGDLNFVGNEHARKYIKSLPQSLGHPYTTSFYDPLFDHVVDGPVDLGFDDDVEEDTIKEMMWEEMLFYHQEGEVASRA</sequence>
<dbReference type="EMBL" id="JACMSC010000021">
    <property type="protein sequence ID" value="KAG6470703.1"/>
    <property type="molecule type" value="Genomic_DNA"/>
</dbReference>
<comment type="caution">
    <text evidence="2">The sequence shown here is derived from an EMBL/GenBank/DDBJ whole genome shotgun (WGS) entry which is preliminary data.</text>
</comment>
<keyword evidence="1" id="KW-0732">Signal</keyword>
<dbReference type="Gene3D" id="1.10.510.10">
    <property type="entry name" value="Transferase(Phosphotransferase) domain 1"/>
    <property type="match status" value="1"/>
</dbReference>
<gene>
    <name evidence="2" type="ORF">ZIOFF_071780</name>
</gene>
<evidence type="ECO:0000313" key="3">
    <source>
        <dbReference type="Proteomes" id="UP000734854"/>
    </source>
</evidence>
<evidence type="ECO:0000256" key="1">
    <source>
        <dbReference type="SAM" id="SignalP"/>
    </source>
</evidence>
<evidence type="ECO:0000313" key="2">
    <source>
        <dbReference type="EMBL" id="KAG6470703.1"/>
    </source>
</evidence>
<protein>
    <submittedName>
        <fullName evidence="2">Uncharacterized protein</fullName>
    </submittedName>
</protein>
<name>A0A8J5EQR7_ZINOF</name>
<proteinExistence type="predicted"/>
<dbReference type="Proteomes" id="UP000734854">
    <property type="component" value="Unassembled WGS sequence"/>
</dbReference>
<organism evidence="2 3">
    <name type="scientific">Zingiber officinale</name>
    <name type="common">Ginger</name>
    <name type="synonym">Amomum zingiber</name>
    <dbReference type="NCBI Taxonomy" id="94328"/>
    <lineage>
        <taxon>Eukaryota</taxon>
        <taxon>Viridiplantae</taxon>
        <taxon>Streptophyta</taxon>
        <taxon>Embryophyta</taxon>
        <taxon>Tracheophyta</taxon>
        <taxon>Spermatophyta</taxon>
        <taxon>Magnoliopsida</taxon>
        <taxon>Liliopsida</taxon>
        <taxon>Zingiberales</taxon>
        <taxon>Zingiberaceae</taxon>
        <taxon>Zingiber</taxon>
    </lineage>
</organism>
<feature type="chain" id="PRO_5035212102" evidence="1">
    <location>
        <begin position="16"/>
        <end position="119"/>
    </location>
</feature>
<keyword evidence="3" id="KW-1185">Reference proteome</keyword>
<reference evidence="2 3" key="1">
    <citation type="submission" date="2020-08" db="EMBL/GenBank/DDBJ databases">
        <title>Plant Genome Project.</title>
        <authorList>
            <person name="Zhang R.-G."/>
        </authorList>
    </citation>
    <scope>NUCLEOTIDE SEQUENCE [LARGE SCALE GENOMIC DNA]</scope>
    <source>
        <tissue evidence="2">Rhizome</tissue>
    </source>
</reference>
<dbReference type="AlphaFoldDB" id="A0A8J5EQR7"/>
<accession>A0A8J5EQR7</accession>
<feature type="signal peptide" evidence="1">
    <location>
        <begin position="1"/>
        <end position="15"/>
    </location>
</feature>